<evidence type="ECO:0000256" key="9">
    <source>
        <dbReference type="ARBA" id="ARBA00045104"/>
    </source>
</evidence>
<comment type="catalytic activity">
    <reaction evidence="8 10">
        <text>a beta-D-Man-(1-&gt;4)-beta-D-GlcNAc-(1-&gt;4)-alpha-D-GlcNAc-diphospho-di-trans,poly-cis-dolichol + GDP-alpha-D-mannose = an alpha-D-Man-(1-&gt;3)-beta-D-Man-(1-&gt;4)-beta-D-GlcNAc-(1-&gt;4)-alpha-D-GlcNAc-diphospho-di-trans,poly-cis-dolichol + GDP + H(+)</text>
        <dbReference type="Rhea" id="RHEA:29515"/>
        <dbReference type="Rhea" id="RHEA-COMP:19511"/>
        <dbReference type="Rhea" id="RHEA-COMP:19513"/>
        <dbReference type="ChEBI" id="CHEBI:15378"/>
        <dbReference type="ChEBI" id="CHEBI:57527"/>
        <dbReference type="ChEBI" id="CHEBI:58189"/>
        <dbReference type="ChEBI" id="CHEBI:58472"/>
        <dbReference type="ChEBI" id="CHEBI:132510"/>
        <dbReference type="EC" id="2.4.1.132"/>
    </reaction>
    <physiologicalReaction direction="left-to-right" evidence="8 10">
        <dbReference type="Rhea" id="RHEA:29516"/>
    </physiologicalReaction>
</comment>
<dbReference type="SUPFAM" id="SSF53756">
    <property type="entry name" value="UDP-Glycosyltransferase/glycogen phosphorylase"/>
    <property type="match status" value="1"/>
</dbReference>
<dbReference type="EC" id="2.4.1.257" evidence="10"/>
<sequence length="396" mass="45179">MKLNVVFLHPDLGIGGAERLVVDAAVAMKQSGHSVRFVTNHHSVSHCFEETRDGTLPVTVVGDWLPRTVFGKCYALCSYVRMVYAALYLTFFSSIHPDVVFVDQISVCIPILNWMSCKVLFYCHYPDQLLAAHDHALKRYYRLPLDWLEEKTTGCAHTILVNSHFTLSVFKRTFKSIKTVPIVVYPSINTEFFDNTETIQVKDLIDVDNYKYILSINRYERKKNLGLAIHSFNLLSDKKIKLVLAGGYDPLNSENIEYFQELVNLVQDMKLDKRVIFFKSPSDTIKISLLRYCLCLVYTPSFEHFGIVPLEAMYCGKPVVAVNNGGPKETIDNDHNGYLRNAEPEDFADAIKQLVEVEGKADLFGKHGKKRFNDIFSFGAFKNQIDSILENIYKSE</sequence>
<comment type="similarity">
    <text evidence="10">Belongs to the glycosyltransferase group 1 family.</text>
</comment>
<dbReference type="AlphaFoldDB" id="A0A2S2P9P1"/>
<comment type="pathway">
    <text evidence="1 10">Protein modification; protein glycosylation.</text>
</comment>
<dbReference type="GO" id="GO:0102704">
    <property type="term" value="F:GDP-Man:Man(2)GlcNAc(2)-PP-Dol alpha-1,6-mannosyltransferase activity"/>
    <property type="evidence" value="ECO:0007669"/>
    <property type="project" value="UniProtKB-UniRule"/>
</dbReference>
<keyword evidence="6" id="KW-1133">Transmembrane helix</keyword>
<evidence type="ECO:0000256" key="5">
    <source>
        <dbReference type="ARBA" id="ARBA00022824"/>
    </source>
</evidence>
<comment type="subcellular location">
    <subcellularLocation>
        <location evidence="10">Endoplasmic reticulum membrane</location>
        <topology evidence="10">Single-pass membrane protein</topology>
    </subcellularLocation>
</comment>
<dbReference type="PANTHER" id="PTHR45918">
    <property type="entry name" value="ALPHA-1,3/1,6-MANNOSYLTRANSFERASE ALG2"/>
    <property type="match status" value="1"/>
</dbReference>
<name>A0A2S2P9P1_SCHGA</name>
<keyword evidence="4" id="KW-0812">Transmembrane</keyword>
<dbReference type="InterPro" id="IPR001296">
    <property type="entry name" value="Glyco_trans_1"/>
</dbReference>
<evidence type="ECO:0000256" key="8">
    <source>
        <dbReference type="ARBA" id="ARBA00045103"/>
    </source>
</evidence>
<evidence type="ECO:0000256" key="7">
    <source>
        <dbReference type="ARBA" id="ARBA00023136"/>
    </source>
</evidence>
<feature type="domain" description="Glycosyl transferase family 1" evidence="11">
    <location>
        <begin position="207"/>
        <end position="371"/>
    </location>
</feature>
<evidence type="ECO:0000256" key="4">
    <source>
        <dbReference type="ARBA" id="ARBA00022692"/>
    </source>
</evidence>
<dbReference type="InterPro" id="IPR028098">
    <property type="entry name" value="Glyco_trans_4-like_N"/>
</dbReference>
<comment type="catalytic activity">
    <reaction evidence="9 10">
        <text>an alpha-D-Man-(1-&gt;3)-beta-D-Man-(1-&gt;4)-beta-D-GlcNAc-(1-&gt;4)-alpha-D-GlcNAc-diphospho-di-trans,poly-cis-dolichol + GDP-alpha-D-mannose = an alpha-D-Man-(1-&gt;3)-[alpha-D-Man-(1-&gt;6)]-beta-D-Man-(1-&gt;4)-beta-D-GlcNAc-(1-&gt;4)-alpha-D-GlcNAc-diphospho-di-trans,poly-cis-dolichol + GDP + H(+)</text>
        <dbReference type="Rhea" id="RHEA:29519"/>
        <dbReference type="Rhea" id="RHEA-COMP:19513"/>
        <dbReference type="Rhea" id="RHEA-COMP:19515"/>
        <dbReference type="ChEBI" id="CHEBI:15378"/>
        <dbReference type="ChEBI" id="CHEBI:57527"/>
        <dbReference type="ChEBI" id="CHEBI:58189"/>
        <dbReference type="ChEBI" id="CHEBI:132510"/>
        <dbReference type="ChEBI" id="CHEBI:132511"/>
        <dbReference type="EC" id="2.4.1.257"/>
    </reaction>
    <physiologicalReaction direction="left-to-right" evidence="9 10">
        <dbReference type="Rhea" id="RHEA:29520"/>
    </physiologicalReaction>
</comment>
<dbReference type="Pfam" id="PF13439">
    <property type="entry name" value="Glyco_transf_4"/>
    <property type="match status" value="1"/>
</dbReference>
<dbReference type="GO" id="GO:0004378">
    <property type="term" value="F:GDP-Man:Man(1)GlcNAc(2)-PP-Dol alpha-1,3-mannosyltransferase activity"/>
    <property type="evidence" value="ECO:0007669"/>
    <property type="project" value="UniProtKB-UniRule"/>
</dbReference>
<dbReference type="EC" id="2.4.1.132" evidence="10"/>
<evidence type="ECO:0000259" key="12">
    <source>
        <dbReference type="Pfam" id="PF13439"/>
    </source>
</evidence>
<dbReference type="InterPro" id="IPR027054">
    <property type="entry name" value="ALG2"/>
</dbReference>
<evidence type="ECO:0000259" key="11">
    <source>
        <dbReference type="Pfam" id="PF00534"/>
    </source>
</evidence>
<protein>
    <recommendedName>
        <fullName evidence="10">Alpha-1,3/1,6-mannosyltransferase ALG2</fullName>
        <ecNumber evidence="10">2.4.1.132</ecNumber>
        <ecNumber evidence="10">2.4.1.257</ecNumber>
    </recommendedName>
    <alternativeName>
        <fullName evidence="10">GDP-Man:Man(1)GlcNAc(2)-PP-Dol alpha-1,3-mannosyltransferase</fullName>
    </alternativeName>
</protein>
<keyword evidence="2 10" id="KW-0328">Glycosyltransferase</keyword>
<dbReference type="CDD" id="cd03805">
    <property type="entry name" value="GT4_ALG2-like"/>
    <property type="match status" value="1"/>
</dbReference>
<evidence type="ECO:0000256" key="3">
    <source>
        <dbReference type="ARBA" id="ARBA00022679"/>
    </source>
</evidence>
<dbReference type="UniPathway" id="UPA00378"/>
<accession>A0A2S2P9P1</accession>
<keyword evidence="5" id="KW-0256">Endoplasmic reticulum</keyword>
<evidence type="ECO:0000313" key="13">
    <source>
        <dbReference type="EMBL" id="MBY25636.1"/>
    </source>
</evidence>
<comment type="function">
    <text evidence="10">Mannosylates Man(2)GlcNAc(2)-dolichol diphosphate and Man(1)GlcNAc(2)-dolichol diphosphate to form Man(3)GlcNAc(2)-dolichol diphosphate.</text>
</comment>
<dbReference type="GO" id="GO:0005789">
    <property type="term" value="C:endoplasmic reticulum membrane"/>
    <property type="evidence" value="ECO:0007669"/>
    <property type="project" value="UniProtKB-SubCell"/>
</dbReference>
<dbReference type="Pfam" id="PF00534">
    <property type="entry name" value="Glycos_transf_1"/>
    <property type="match status" value="1"/>
</dbReference>
<gene>
    <name evidence="13" type="primary">ALG2</name>
    <name evidence="13" type="ORF">g.47019</name>
</gene>
<keyword evidence="3 10" id="KW-0808">Transferase</keyword>
<dbReference type="EMBL" id="GGMR01013017">
    <property type="protein sequence ID" value="MBY25636.1"/>
    <property type="molecule type" value="Transcribed_RNA"/>
</dbReference>
<evidence type="ECO:0000256" key="6">
    <source>
        <dbReference type="ARBA" id="ARBA00022989"/>
    </source>
</evidence>
<evidence type="ECO:0000256" key="2">
    <source>
        <dbReference type="ARBA" id="ARBA00022676"/>
    </source>
</evidence>
<reference evidence="13" key="1">
    <citation type="submission" date="2018-04" db="EMBL/GenBank/DDBJ databases">
        <title>Transcriptome of Schizaphis graminum biotype I.</title>
        <authorList>
            <person name="Scully E.D."/>
            <person name="Geib S.M."/>
            <person name="Palmer N.A."/>
            <person name="Koch K."/>
            <person name="Bradshaw J."/>
            <person name="Heng-Moss T."/>
            <person name="Sarath G."/>
        </authorList>
    </citation>
    <scope>NUCLEOTIDE SEQUENCE</scope>
</reference>
<evidence type="ECO:0000256" key="1">
    <source>
        <dbReference type="ARBA" id="ARBA00004922"/>
    </source>
</evidence>
<evidence type="ECO:0000256" key="10">
    <source>
        <dbReference type="RuleBase" id="RU367136"/>
    </source>
</evidence>
<dbReference type="PANTHER" id="PTHR45918:SF1">
    <property type="entry name" value="ALPHA-1,3_1,6-MANNOSYLTRANSFERASE ALG2"/>
    <property type="match status" value="1"/>
</dbReference>
<dbReference type="Gene3D" id="3.40.50.2000">
    <property type="entry name" value="Glycogen Phosphorylase B"/>
    <property type="match status" value="2"/>
</dbReference>
<organism evidence="13">
    <name type="scientific">Schizaphis graminum</name>
    <name type="common">Green bug aphid</name>
    <dbReference type="NCBI Taxonomy" id="13262"/>
    <lineage>
        <taxon>Eukaryota</taxon>
        <taxon>Metazoa</taxon>
        <taxon>Ecdysozoa</taxon>
        <taxon>Arthropoda</taxon>
        <taxon>Hexapoda</taxon>
        <taxon>Insecta</taxon>
        <taxon>Pterygota</taxon>
        <taxon>Neoptera</taxon>
        <taxon>Paraneoptera</taxon>
        <taxon>Hemiptera</taxon>
        <taxon>Sternorrhyncha</taxon>
        <taxon>Aphidomorpha</taxon>
        <taxon>Aphidoidea</taxon>
        <taxon>Aphididae</taxon>
        <taxon>Aphidini</taxon>
        <taxon>Schizaphis</taxon>
    </lineage>
</organism>
<proteinExistence type="inferred from homology"/>
<keyword evidence="7" id="KW-0472">Membrane</keyword>
<feature type="domain" description="Glycosyltransferase subfamily 4-like N-terminal" evidence="12">
    <location>
        <begin position="14"/>
        <end position="191"/>
    </location>
</feature>